<protein>
    <submittedName>
        <fullName evidence="2">Uncharacterized protein</fullName>
    </submittedName>
</protein>
<name>A0A4Z2HVP3_9TELE</name>
<comment type="caution">
    <text evidence="2">The sequence shown here is derived from an EMBL/GenBank/DDBJ whole genome shotgun (WGS) entry which is preliminary data.</text>
</comment>
<dbReference type="AlphaFoldDB" id="A0A4Z2HVP3"/>
<evidence type="ECO:0000256" key="1">
    <source>
        <dbReference type="SAM" id="MobiDB-lite"/>
    </source>
</evidence>
<evidence type="ECO:0000313" key="3">
    <source>
        <dbReference type="Proteomes" id="UP000314294"/>
    </source>
</evidence>
<feature type="region of interest" description="Disordered" evidence="1">
    <location>
        <begin position="97"/>
        <end position="145"/>
    </location>
</feature>
<reference evidence="2 3" key="1">
    <citation type="submission" date="2019-03" db="EMBL/GenBank/DDBJ databases">
        <title>First draft genome of Liparis tanakae, snailfish: a comprehensive survey of snailfish specific genes.</title>
        <authorList>
            <person name="Kim W."/>
            <person name="Song I."/>
            <person name="Jeong J.-H."/>
            <person name="Kim D."/>
            <person name="Kim S."/>
            <person name="Ryu S."/>
            <person name="Song J.Y."/>
            <person name="Lee S.K."/>
        </authorList>
    </citation>
    <scope>NUCLEOTIDE SEQUENCE [LARGE SCALE GENOMIC DNA]</scope>
    <source>
        <tissue evidence="2">Muscle</tissue>
    </source>
</reference>
<dbReference type="EMBL" id="SRLO01000169">
    <property type="protein sequence ID" value="TNN69916.1"/>
    <property type="molecule type" value="Genomic_DNA"/>
</dbReference>
<feature type="region of interest" description="Disordered" evidence="1">
    <location>
        <begin position="55"/>
        <end position="83"/>
    </location>
</feature>
<feature type="compositionally biased region" description="Basic and acidic residues" evidence="1">
    <location>
        <begin position="116"/>
        <end position="130"/>
    </location>
</feature>
<keyword evidence="3" id="KW-1185">Reference proteome</keyword>
<proteinExistence type="predicted"/>
<gene>
    <name evidence="2" type="ORF">EYF80_019789</name>
</gene>
<accession>A0A4Z2HVP3</accession>
<feature type="compositionally biased region" description="Polar residues" evidence="1">
    <location>
        <begin position="131"/>
        <end position="145"/>
    </location>
</feature>
<evidence type="ECO:0000313" key="2">
    <source>
        <dbReference type="EMBL" id="TNN69916.1"/>
    </source>
</evidence>
<organism evidence="2 3">
    <name type="scientific">Liparis tanakae</name>
    <name type="common">Tanaka's snailfish</name>
    <dbReference type="NCBI Taxonomy" id="230148"/>
    <lineage>
        <taxon>Eukaryota</taxon>
        <taxon>Metazoa</taxon>
        <taxon>Chordata</taxon>
        <taxon>Craniata</taxon>
        <taxon>Vertebrata</taxon>
        <taxon>Euteleostomi</taxon>
        <taxon>Actinopterygii</taxon>
        <taxon>Neopterygii</taxon>
        <taxon>Teleostei</taxon>
        <taxon>Neoteleostei</taxon>
        <taxon>Acanthomorphata</taxon>
        <taxon>Eupercaria</taxon>
        <taxon>Perciformes</taxon>
        <taxon>Cottioidei</taxon>
        <taxon>Cottales</taxon>
        <taxon>Liparidae</taxon>
        <taxon>Liparis</taxon>
    </lineage>
</organism>
<sequence>MRVGNAPWRAGLAGLAPGAGTQGPAVNAGLGGKHHSVLWRIISARRRRRRLFTRTERRRKASGSSMKRIFSRERRSTWARSSRTGATCRTRLVRAVTPTEPHGGAAADRQVLVQRSDSHRGWSGKEKEQSGDQQDYWNKKAAQTE</sequence>
<dbReference type="Proteomes" id="UP000314294">
    <property type="component" value="Unassembled WGS sequence"/>
</dbReference>